<dbReference type="HOGENOM" id="CLU_3208923_0_0_2"/>
<sequence length="44" mass="5050">DTIDVTINKGFQTFKNARVRLLGIDTAETHFVNHDSEKYRLGVE</sequence>
<accession>U1PG33</accession>
<dbReference type="STRING" id="1238424.J07HQW1_02631"/>
<dbReference type="AlphaFoldDB" id="U1PG33"/>
<evidence type="ECO:0000313" key="2">
    <source>
        <dbReference type="Proteomes" id="UP000030649"/>
    </source>
</evidence>
<name>U1PG33_9EURY</name>
<protein>
    <submittedName>
        <fullName evidence="1">Uncharacterized protein</fullName>
    </submittedName>
</protein>
<feature type="non-terminal residue" evidence="1">
    <location>
        <position position="1"/>
    </location>
</feature>
<dbReference type="Proteomes" id="UP000030649">
    <property type="component" value="Unassembled WGS sequence"/>
</dbReference>
<gene>
    <name evidence="1" type="ORF">J07HQW1_02631</name>
</gene>
<dbReference type="EMBL" id="KE356560">
    <property type="protein sequence ID" value="ERG92587.1"/>
    <property type="molecule type" value="Genomic_DNA"/>
</dbReference>
<reference evidence="1 2" key="1">
    <citation type="journal article" date="2013" name="PLoS ONE">
        <title>Assembly-driven community genomics of a hypersaline microbial ecosystem.</title>
        <authorList>
            <person name="Podell S."/>
            <person name="Ugalde J.A."/>
            <person name="Narasingarao P."/>
            <person name="Banfield J.F."/>
            <person name="Heidelberg K.B."/>
            <person name="Allen E.E."/>
        </authorList>
    </citation>
    <scope>NUCLEOTIDE SEQUENCE [LARGE SCALE GENOMIC DNA]</scope>
    <source>
        <strain evidence="2">J07HQW1</strain>
    </source>
</reference>
<organism evidence="1 2">
    <name type="scientific">Haloquadratum walsbyi J07HQW1</name>
    <dbReference type="NCBI Taxonomy" id="1238424"/>
    <lineage>
        <taxon>Archaea</taxon>
        <taxon>Methanobacteriati</taxon>
        <taxon>Methanobacteriota</taxon>
        <taxon>Stenosarchaea group</taxon>
        <taxon>Halobacteria</taxon>
        <taxon>Halobacteriales</taxon>
        <taxon>Haloferacaceae</taxon>
        <taxon>Haloquadratum</taxon>
    </lineage>
</organism>
<evidence type="ECO:0000313" key="1">
    <source>
        <dbReference type="EMBL" id="ERG92587.1"/>
    </source>
</evidence>
<proteinExistence type="predicted"/>